<proteinExistence type="predicted"/>
<feature type="domain" description="Thioredoxin" evidence="1">
    <location>
        <begin position="15"/>
        <end position="161"/>
    </location>
</feature>
<dbReference type="PROSITE" id="PS51352">
    <property type="entry name" value="THIOREDOXIN_2"/>
    <property type="match status" value="1"/>
</dbReference>
<dbReference type="PANTHER" id="PTHR46472:SF1">
    <property type="entry name" value="NUCLEOREDOXIN"/>
    <property type="match status" value="1"/>
</dbReference>
<dbReference type="InterPro" id="IPR036249">
    <property type="entry name" value="Thioredoxin-like_sf"/>
</dbReference>
<dbReference type="AlphaFoldDB" id="A0A4U8UZI8"/>
<dbReference type="InterPro" id="IPR012336">
    <property type="entry name" value="Thioredoxin-like_fold"/>
</dbReference>
<dbReference type="Proteomes" id="UP000298663">
    <property type="component" value="Unassembled WGS sequence"/>
</dbReference>
<evidence type="ECO:0000313" key="2">
    <source>
        <dbReference type="EMBL" id="TMS37368.1"/>
    </source>
</evidence>
<evidence type="ECO:0000313" key="3">
    <source>
        <dbReference type="Proteomes" id="UP000298663"/>
    </source>
</evidence>
<gene>
    <name evidence="2" type="ORF">L596_004312</name>
</gene>
<dbReference type="SUPFAM" id="SSF52833">
    <property type="entry name" value="Thioredoxin-like"/>
    <property type="match status" value="1"/>
</dbReference>
<reference evidence="2 3" key="1">
    <citation type="journal article" date="2015" name="Genome Biol.">
        <title>Comparative genomics of Steinernema reveals deeply conserved gene regulatory networks.</title>
        <authorList>
            <person name="Dillman A.R."/>
            <person name="Macchietto M."/>
            <person name="Porter C.F."/>
            <person name="Rogers A."/>
            <person name="Williams B."/>
            <person name="Antoshechkin I."/>
            <person name="Lee M.M."/>
            <person name="Goodwin Z."/>
            <person name="Lu X."/>
            <person name="Lewis E.E."/>
            <person name="Goodrich-Blair H."/>
            <person name="Stock S.P."/>
            <person name="Adams B.J."/>
            <person name="Sternberg P.W."/>
            <person name="Mortazavi A."/>
        </authorList>
    </citation>
    <scope>NUCLEOTIDE SEQUENCE [LARGE SCALE GENOMIC DNA]</scope>
    <source>
        <strain evidence="2 3">ALL</strain>
    </source>
</reference>
<dbReference type="Gene3D" id="3.40.30.10">
    <property type="entry name" value="Glutaredoxin"/>
    <property type="match status" value="1"/>
</dbReference>
<evidence type="ECO:0000259" key="1">
    <source>
        <dbReference type="PROSITE" id="PS51352"/>
    </source>
</evidence>
<dbReference type="PANTHER" id="PTHR46472">
    <property type="entry name" value="NUCLEOREDOXIN"/>
    <property type="match status" value="1"/>
</dbReference>
<reference evidence="2 3" key="2">
    <citation type="journal article" date="2019" name="G3 (Bethesda)">
        <title>Hybrid Assembly of the Genome of the Entomopathogenic Nematode Steinernema carpocapsae Identifies the X-Chromosome.</title>
        <authorList>
            <person name="Serra L."/>
            <person name="Macchietto M."/>
            <person name="Macias-Munoz A."/>
            <person name="McGill C.J."/>
            <person name="Rodriguez I.M."/>
            <person name="Rodriguez B."/>
            <person name="Murad R."/>
            <person name="Mortazavi A."/>
        </authorList>
    </citation>
    <scope>NUCLEOTIDE SEQUENCE [LARGE SCALE GENOMIC DNA]</scope>
    <source>
        <strain evidence="2 3">ALL</strain>
    </source>
</reference>
<keyword evidence="3" id="KW-1185">Reference proteome</keyword>
<organism evidence="2 3">
    <name type="scientific">Steinernema carpocapsae</name>
    <name type="common">Entomopathogenic nematode</name>
    <dbReference type="NCBI Taxonomy" id="34508"/>
    <lineage>
        <taxon>Eukaryota</taxon>
        <taxon>Metazoa</taxon>
        <taxon>Ecdysozoa</taxon>
        <taxon>Nematoda</taxon>
        <taxon>Chromadorea</taxon>
        <taxon>Rhabditida</taxon>
        <taxon>Tylenchina</taxon>
        <taxon>Panagrolaimomorpha</taxon>
        <taxon>Strongyloidoidea</taxon>
        <taxon>Steinernematidae</taxon>
        <taxon>Steinernema</taxon>
    </lineage>
</organism>
<sequence length="161" mass="18583">MLLLKKSHIPTRFFARYYASFLDNVQLAVRDGGSAKVDFKKPTVLYFSAGWCRSCRMFTPKLKRFYENVDGDLNIVWISRDKTGEDQVEYYEKSLGPWPYVPFGNAEINDYLQKYEVATIPRALLINAKGEVVDDAIRSKIEESSSPADAKKVLEEWKKLQ</sequence>
<dbReference type="Pfam" id="PF13905">
    <property type="entry name" value="Thioredoxin_8"/>
    <property type="match status" value="1"/>
</dbReference>
<dbReference type="EMBL" id="AZBU02000001">
    <property type="protein sequence ID" value="TMS37368.1"/>
    <property type="molecule type" value="Genomic_DNA"/>
</dbReference>
<dbReference type="GO" id="GO:0005634">
    <property type="term" value="C:nucleus"/>
    <property type="evidence" value="ECO:0007669"/>
    <property type="project" value="TreeGrafter"/>
</dbReference>
<comment type="caution">
    <text evidence="2">The sequence shown here is derived from an EMBL/GenBank/DDBJ whole genome shotgun (WGS) entry which is preliminary data.</text>
</comment>
<dbReference type="OrthoDB" id="189920at2759"/>
<dbReference type="GO" id="GO:0004791">
    <property type="term" value="F:thioredoxin-disulfide reductase (NADPH) activity"/>
    <property type="evidence" value="ECO:0007669"/>
    <property type="project" value="TreeGrafter"/>
</dbReference>
<accession>A0A4U8UZI8</accession>
<protein>
    <recommendedName>
        <fullName evidence="1">Thioredoxin domain-containing protein</fullName>
    </recommendedName>
</protein>
<dbReference type="STRING" id="34508.A0A4U8UZI8"/>
<dbReference type="GO" id="GO:0031397">
    <property type="term" value="P:negative regulation of protein ubiquitination"/>
    <property type="evidence" value="ECO:0007669"/>
    <property type="project" value="TreeGrafter"/>
</dbReference>
<dbReference type="InterPro" id="IPR013766">
    <property type="entry name" value="Thioredoxin_domain"/>
</dbReference>
<dbReference type="GO" id="GO:0030178">
    <property type="term" value="P:negative regulation of Wnt signaling pathway"/>
    <property type="evidence" value="ECO:0007669"/>
    <property type="project" value="TreeGrafter"/>
</dbReference>
<name>A0A4U8UZI8_STECR</name>